<dbReference type="Proteomes" id="UP001519363">
    <property type="component" value="Unassembled WGS sequence"/>
</dbReference>
<keyword evidence="3" id="KW-1185">Reference proteome</keyword>
<dbReference type="RefSeq" id="WP_086782503.1">
    <property type="nucleotide sequence ID" value="NZ_JAGIOO010000001.1"/>
</dbReference>
<dbReference type="EMBL" id="JAGIOO010000001">
    <property type="protein sequence ID" value="MBP2471183.1"/>
    <property type="molecule type" value="Genomic_DNA"/>
</dbReference>
<evidence type="ECO:0000313" key="2">
    <source>
        <dbReference type="EMBL" id="MBP2471183.1"/>
    </source>
</evidence>
<feature type="signal peptide" evidence="1">
    <location>
        <begin position="1"/>
        <end position="27"/>
    </location>
</feature>
<sequence length="111" mass="12284">MNTTMRRAACAALTIGLSLGLSGVSDAATSKQDIICEYRVHRNGIEVYPESQFWADKETGFLVGNSIVWAHQHTVPNHKYGGEHVRELTGLGGGWVWAVLLTRTETWCQPQ</sequence>
<proteinExistence type="predicted"/>
<evidence type="ECO:0000256" key="1">
    <source>
        <dbReference type="SAM" id="SignalP"/>
    </source>
</evidence>
<accession>A0ABS5A3M8</accession>
<evidence type="ECO:0000313" key="3">
    <source>
        <dbReference type="Proteomes" id="UP001519363"/>
    </source>
</evidence>
<comment type="caution">
    <text evidence="2">The sequence shown here is derived from an EMBL/GenBank/DDBJ whole genome shotgun (WGS) entry which is preliminary data.</text>
</comment>
<organism evidence="2 3">
    <name type="scientific">Crossiella equi</name>
    <dbReference type="NCBI Taxonomy" id="130796"/>
    <lineage>
        <taxon>Bacteria</taxon>
        <taxon>Bacillati</taxon>
        <taxon>Actinomycetota</taxon>
        <taxon>Actinomycetes</taxon>
        <taxon>Pseudonocardiales</taxon>
        <taxon>Pseudonocardiaceae</taxon>
        <taxon>Crossiella</taxon>
    </lineage>
</organism>
<protein>
    <submittedName>
        <fullName evidence="2">Uncharacterized protein YcsI (UPF0317 family)</fullName>
    </submittedName>
</protein>
<gene>
    <name evidence="2" type="ORF">JOF53_000055</name>
</gene>
<keyword evidence="1" id="KW-0732">Signal</keyword>
<name>A0ABS5A3M8_9PSEU</name>
<reference evidence="2 3" key="1">
    <citation type="submission" date="2021-03" db="EMBL/GenBank/DDBJ databases">
        <title>Sequencing the genomes of 1000 actinobacteria strains.</title>
        <authorList>
            <person name="Klenk H.-P."/>
        </authorList>
    </citation>
    <scope>NUCLEOTIDE SEQUENCE [LARGE SCALE GENOMIC DNA]</scope>
    <source>
        <strain evidence="2 3">DSM 44580</strain>
    </source>
</reference>
<feature type="chain" id="PRO_5046267761" evidence="1">
    <location>
        <begin position="28"/>
        <end position="111"/>
    </location>
</feature>